<keyword evidence="7" id="KW-0067">ATP-binding</keyword>
<keyword evidence="3 16" id="KW-0808">Transferase</keyword>
<dbReference type="GO" id="GO:0008902">
    <property type="term" value="F:hydroxymethylpyrimidine kinase activity"/>
    <property type="evidence" value="ECO:0007669"/>
    <property type="project" value="TreeGrafter"/>
</dbReference>
<evidence type="ECO:0000256" key="11">
    <source>
        <dbReference type="ARBA" id="ARBA00042396"/>
    </source>
</evidence>
<protein>
    <recommendedName>
        <fullName evidence="2">pyridoxal kinase</fullName>
        <ecNumber evidence="2">2.7.1.35</ecNumber>
    </recommendedName>
    <alternativeName>
        <fullName evidence="10">PN/PL/PM kinase</fullName>
    </alternativeName>
    <alternativeName>
        <fullName evidence="11">Pyridoxal kinase</fullName>
    </alternativeName>
    <alternativeName>
        <fullName evidence="9">Pyridoxamine kinase</fullName>
    </alternativeName>
    <alternativeName>
        <fullName evidence="12">Vitamin B6 kinase</fullName>
    </alternativeName>
</protein>
<dbReference type="EMBL" id="OKQR01000001">
    <property type="protein sequence ID" value="SPD91789.1"/>
    <property type="molecule type" value="Genomic_DNA"/>
</dbReference>
<dbReference type="PANTHER" id="PTHR20858:SF19">
    <property type="entry name" value="PYRIDOXINE KINASE"/>
    <property type="match status" value="1"/>
</dbReference>
<gene>
    <name evidence="16" type="primary">pdxK_1</name>
    <name evidence="15" type="ORF">LES8486_00775</name>
    <name evidence="16" type="ORF">LES9216_00922</name>
</gene>
<organism evidence="16 17">
    <name type="scientific">Leuconostoc suionicum</name>
    <dbReference type="NCBI Taxonomy" id="1511761"/>
    <lineage>
        <taxon>Bacteria</taxon>
        <taxon>Bacillati</taxon>
        <taxon>Bacillota</taxon>
        <taxon>Bacilli</taxon>
        <taxon>Lactobacillales</taxon>
        <taxon>Lactobacillaceae</taxon>
        <taxon>Leuconostoc</taxon>
    </lineage>
</organism>
<dbReference type="InterPro" id="IPR029056">
    <property type="entry name" value="Ribokinase-like"/>
</dbReference>
<dbReference type="InterPro" id="IPR013749">
    <property type="entry name" value="PM/HMP-P_kinase-1"/>
</dbReference>
<sequence>MVKKLLTIAGSDSLSGGGIQADLATFNEFGYFGLSVITGIVTVTNDNFKIYPTDLKIIQAQLDSTLALDDIAAIKVGLLPTVDIIDLVVEYLKNVEVPVIVDPVMVFKETDSTNTYFLVQAIKNQLLPLATVVTPNLDEAQLLSGLTIKSLDDMKAAAKVIGSFGVKSVVVKSGARLAGNQTFDLLFHNNHYTIFEQEKVMSNIPMNNGAGCTFSSSIAANIVTSSVTDAVADAKAFVLAGIENGVILNKNFEVGNVWQAARRLRNN</sequence>
<reference evidence="15 18" key="1">
    <citation type="submission" date="2018-02" db="EMBL/GenBank/DDBJ databases">
        <authorList>
            <person name="Rodrigo-Torres L."/>
            <person name="Arahal R. D."/>
            <person name="Lucena T."/>
        </authorList>
    </citation>
    <scope>NUCLEOTIDE SEQUENCE [LARGE SCALE GENOMIC DNA]</scope>
    <source>
        <strain evidence="15 18">CECT 8486</strain>
    </source>
</reference>
<dbReference type="PANTHER" id="PTHR20858">
    <property type="entry name" value="PHOSPHOMETHYLPYRIMIDINE KINASE"/>
    <property type="match status" value="1"/>
</dbReference>
<dbReference type="GO" id="GO:0008972">
    <property type="term" value="F:phosphomethylpyrimidine kinase activity"/>
    <property type="evidence" value="ECO:0007669"/>
    <property type="project" value="InterPro"/>
</dbReference>
<evidence type="ECO:0000256" key="12">
    <source>
        <dbReference type="ARBA" id="ARBA00042531"/>
    </source>
</evidence>
<keyword evidence="4" id="KW-0479">Metal-binding</keyword>
<dbReference type="GO" id="GO:0009228">
    <property type="term" value="P:thiamine biosynthetic process"/>
    <property type="evidence" value="ECO:0007669"/>
    <property type="project" value="InterPro"/>
</dbReference>
<dbReference type="KEGG" id="lsu:A6B45_03625"/>
<comment type="similarity">
    <text evidence="1">Belongs to the ThiD family.</text>
</comment>
<evidence type="ECO:0000313" key="16">
    <source>
        <dbReference type="EMBL" id="SPE07068.1"/>
    </source>
</evidence>
<keyword evidence="8" id="KW-0460">Magnesium</keyword>
<evidence type="ECO:0000256" key="2">
    <source>
        <dbReference type="ARBA" id="ARBA00012104"/>
    </source>
</evidence>
<evidence type="ECO:0000256" key="3">
    <source>
        <dbReference type="ARBA" id="ARBA00022679"/>
    </source>
</evidence>
<dbReference type="InterPro" id="IPR004399">
    <property type="entry name" value="HMP/HMP-P_kinase_dom"/>
</dbReference>
<dbReference type="Pfam" id="PF08543">
    <property type="entry name" value="Phos_pyr_kin"/>
    <property type="match status" value="1"/>
</dbReference>
<name>A0A2N9K915_9LACO</name>
<dbReference type="GO" id="GO:0005524">
    <property type="term" value="F:ATP binding"/>
    <property type="evidence" value="ECO:0007669"/>
    <property type="project" value="UniProtKB-KW"/>
</dbReference>
<proteinExistence type="inferred from homology"/>
<evidence type="ECO:0000256" key="10">
    <source>
        <dbReference type="ARBA" id="ARBA00042348"/>
    </source>
</evidence>
<keyword evidence="6 16" id="KW-0418">Kinase</keyword>
<evidence type="ECO:0000259" key="14">
    <source>
        <dbReference type="Pfam" id="PF08543"/>
    </source>
</evidence>
<dbReference type="RefSeq" id="WP_072613396.1">
    <property type="nucleotide sequence ID" value="NZ_AP017935.1"/>
</dbReference>
<dbReference type="AlphaFoldDB" id="A0A2N9K915"/>
<dbReference type="Proteomes" id="UP000237923">
    <property type="component" value="Unassembled WGS sequence"/>
</dbReference>
<dbReference type="GO" id="GO:0008478">
    <property type="term" value="F:pyridoxal kinase activity"/>
    <property type="evidence" value="ECO:0007669"/>
    <property type="project" value="UniProtKB-EC"/>
</dbReference>
<accession>A0A2N9K915</accession>
<evidence type="ECO:0000313" key="18">
    <source>
        <dbReference type="Proteomes" id="UP000239237"/>
    </source>
</evidence>
<evidence type="ECO:0000256" key="5">
    <source>
        <dbReference type="ARBA" id="ARBA00022741"/>
    </source>
</evidence>
<dbReference type="CDD" id="cd01169">
    <property type="entry name" value="HMPP_kinase"/>
    <property type="match status" value="1"/>
</dbReference>
<dbReference type="Proteomes" id="UP000239237">
    <property type="component" value="Unassembled WGS sequence"/>
</dbReference>
<comment type="catalytic activity">
    <reaction evidence="13">
        <text>pyridoxal + ATP = pyridoxal 5'-phosphate + ADP + H(+)</text>
        <dbReference type="Rhea" id="RHEA:10224"/>
        <dbReference type="ChEBI" id="CHEBI:15378"/>
        <dbReference type="ChEBI" id="CHEBI:17310"/>
        <dbReference type="ChEBI" id="CHEBI:30616"/>
        <dbReference type="ChEBI" id="CHEBI:456216"/>
        <dbReference type="ChEBI" id="CHEBI:597326"/>
        <dbReference type="EC" id="2.7.1.35"/>
    </reaction>
</comment>
<dbReference type="EC" id="2.7.1.35" evidence="2"/>
<feature type="domain" description="Pyridoxamine kinase/Phosphomethylpyrimidine kinase" evidence="14">
    <location>
        <begin position="12"/>
        <end position="251"/>
    </location>
</feature>
<dbReference type="SUPFAM" id="SSF53613">
    <property type="entry name" value="Ribokinase-like"/>
    <property type="match status" value="1"/>
</dbReference>
<dbReference type="GO" id="GO:0046872">
    <property type="term" value="F:metal ion binding"/>
    <property type="evidence" value="ECO:0007669"/>
    <property type="project" value="UniProtKB-KW"/>
</dbReference>
<evidence type="ECO:0000256" key="13">
    <source>
        <dbReference type="ARBA" id="ARBA00049293"/>
    </source>
</evidence>
<evidence type="ECO:0000256" key="9">
    <source>
        <dbReference type="ARBA" id="ARBA00042307"/>
    </source>
</evidence>
<reference evidence="16 17" key="2">
    <citation type="submission" date="2018-02" db="EMBL/GenBank/DDBJ databases">
        <authorList>
            <person name="Cohen D.B."/>
            <person name="Kent A.D."/>
        </authorList>
    </citation>
    <scope>NUCLEOTIDE SEQUENCE [LARGE SCALE GENOMIC DNA]</scope>
    <source>
        <strain evidence="16 17">CECT 9216</strain>
    </source>
</reference>
<dbReference type="GeneID" id="99673868"/>
<evidence type="ECO:0000313" key="17">
    <source>
        <dbReference type="Proteomes" id="UP000237923"/>
    </source>
</evidence>
<dbReference type="EMBL" id="OKQU01000001">
    <property type="protein sequence ID" value="SPE07068.1"/>
    <property type="molecule type" value="Genomic_DNA"/>
</dbReference>
<evidence type="ECO:0000256" key="4">
    <source>
        <dbReference type="ARBA" id="ARBA00022723"/>
    </source>
</evidence>
<keyword evidence="5" id="KW-0547">Nucleotide-binding</keyword>
<dbReference type="GO" id="GO:0005829">
    <property type="term" value="C:cytosol"/>
    <property type="evidence" value="ECO:0007669"/>
    <property type="project" value="TreeGrafter"/>
</dbReference>
<evidence type="ECO:0000313" key="15">
    <source>
        <dbReference type="EMBL" id="SPD91789.1"/>
    </source>
</evidence>
<dbReference type="Gene3D" id="3.40.1190.20">
    <property type="match status" value="1"/>
</dbReference>
<evidence type="ECO:0000256" key="8">
    <source>
        <dbReference type="ARBA" id="ARBA00022842"/>
    </source>
</evidence>
<evidence type="ECO:0000256" key="1">
    <source>
        <dbReference type="ARBA" id="ARBA00009879"/>
    </source>
</evidence>
<evidence type="ECO:0000256" key="7">
    <source>
        <dbReference type="ARBA" id="ARBA00022840"/>
    </source>
</evidence>
<keyword evidence="18" id="KW-1185">Reference proteome</keyword>
<evidence type="ECO:0000256" key="6">
    <source>
        <dbReference type="ARBA" id="ARBA00022777"/>
    </source>
</evidence>
<dbReference type="NCBIfam" id="NF009078">
    <property type="entry name" value="PRK12413.1"/>
    <property type="match status" value="1"/>
</dbReference>